<feature type="compositionally biased region" description="Polar residues" evidence="1">
    <location>
        <begin position="390"/>
        <end position="416"/>
    </location>
</feature>
<feature type="compositionally biased region" description="Polar residues" evidence="1">
    <location>
        <begin position="159"/>
        <end position="190"/>
    </location>
</feature>
<feature type="compositionally biased region" description="Basic residues" evidence="1">
    <location>
        <begin position="114"/>
        <end position="126"/>
    </location>
</feature>
<evidence type="ECO:0000313" key="3">
    <source>
        <dbReference type="EMBL" id="SAM68692.1"/>
    </source>
</evidence>
<feature type="compositionally biased region" description="Basic and acidic residues" evidence="1">
    <location>
        <begin position="314"/>
        <end position="337"/>
    </location>
</feature>
<dbReference type="InterPro" id="IPR022617">
    <property type="entry name" value="Rad60/SUMO-like_dom"/>
</dbReference>
<evidence type="ECO:0000256" key="1">
    <source>
        <dbReference type="SAM" id="MobiDB-lite"/>
    </source>
</evidence>
<dbReference type="CDD" id="cd01763">
    <property type="entry name" value="Ubl_SUMO_like"/>
    <property type="match status" value="1"/>
</dbReference>
<protein>
    <recommendedName>
        <fullName evidence="2">Ubiquitin-like domain-containing protein</fullName>
    </recommendedName>
</protein>
<feature type="compositionally biased region" description="Acidic residues" evidence="1">
    <location>
        <begin position="450"/>
        <end position="459"/>
    </location>
</feature>
<feature type="compositionally biased region" description="Low complexity" evidence="1">
    <location>
        <begin position="268"/>
        <end position="277"/>
    </location>
</feature>
<evidence type="ECO:0000259" key="2">
    <source>
        <dbReference type="PROSITE" id="PS50053"/>
    </source>
</evidence>
<name>A0A1K0GXC7_9BASI</name>
<feature type="compositionally biased region" description="Polar residues" evidence="1">
    <location>
        <begin position="231"/>
        <end position="246"/>
    </location>
</feature>
<dbReference type="InterPro" id="IPR000626">
    <property type="entry name" value="Ubiquitin-like_dom"/>
</dbReference>
<dbReference type="Proteomes" id="UP000658997">
    <property type="component" value="Unassembled WGS sequence"/>
</dbReference>
<dbReference type="InterPro" id="IPR029071">
    <property type="entry name" value="Ubiquitin-like_domsf"/>
</dbReference>
<dbReference type="Pfam" id="PF11976">
    <property type="entry name" value="Rad60-SLD"/>
    <property type="match status" value="1"/>
</dbReference>
<organism evidence="3 5">
    <name type="scientific">Ustilago bromivora</name>
    <dbReference type="NCBI Taxonomy" id="307758"/>
    <lineage>
        <taxon>Eukaryota</taxon>
        <taxon>Fungi</taxon>
        <taxon>Dikarya</taxon>
        <taxon>Basidiomycota</taxon>
        <taxon>Ustilaginomycotina</taxon>
        <taxon>Ustilaginomycetes</taxon>
        <taxon>Ustilaginales</taxon>
        <taxon>Ustilaginaceae</taxon>
        <taxon>Ustilago</taxon>
    </lineage>
</organism>
<evidence type="ECO:0000313" key="5">
    <source>
        <dbReference type="Proteomes" id="UP000179920"/>
    </source>
</evidence>
<dbReference type="SUPFAM" id="SSF54236">
    <property type="entry name" value="Ubiquitin-like"/>
    <property type="match status" value="1"/>
</dbReference>
<dbReference type="OrthoDB" id="3365399at2759"/>
<evidence type="ECO:0000313" key="6">
    <source>
        <dbReference type="Proteomes" id="UP000658997"/>
    </source>
</evidence>
<reference evidence="3" key="1">
    <citation type="submission" date="2016-04" db="EMBL/GenBank/DDBJ databases">
        <authorList>
            <person name="Evans L.H."/>
            <person name="Alamgir A."/>
            <person name="Owens N."/>
            <person name="Weber N.D."/>
            <person name="Virtaneva K."/>
            <person name="Barbian K."/>
            <person name="Babar A."/>
            <person name="Rosenke K."/>
        </authorList>
    </citation>
    <scope>NUCLEOTIDE SEQUENCE</scope>
    <source>
        <strain evidence="3">UB2112</strain>
    </source>
</reference>
<feature type="compositionally biased region" description="Low complexity" evidence="1">
    <location>
        <begin position="48"/>
        <end position="73"/>
    </location>
</feature>
<dbReference type="EMBL" id="ULHB01000023">
    <property type="protein sequence ID" value="SYW77106.1"/>
    <property type="molecule type" value="Genomic_DNA"/>
</dbReference>
<reference evidence="4" key="3">
    <citation type="submission" date="2018-08" db="EMBL/GenBank/DDBJ databases">
        <authorList>
            <person name="Guldener U."/>
        </authorList>
    </citation>
    <scope>NUCLEOTIDE SEQUENCE</scope>
    <source>
        <strain evidence="4">UB2</strain>
    </source>
</reference>
<reference evidence="5" key="2">
    <citation type="submission" date="2016-04" db="EMBL/GenBank/DDBJ databases">
        <authorList>
            <person name="Guldener U."/>
            <person name="Guldener U."/>
        </authorList>
    </citation>
    <scope>NUCLEOTIDE SEQUENCE [LARGE SCALE GENOMIC DNA]</scope>
    <source>
        <strain evidence="5">UB2112</strain>
    </source>
</reference>
<feature type="compositionally biased region" description="Polar residues" evidence="1">
    <location>
        <begin position="437"/>
        <end position="448"/>
    </location>
</feature>
<feature type="compositionally biased region" description="Acidic residues" evidence="1">
    <location>
        <begin position="74"/>
        <end position="94"/>
    </location>
</feature>
<dbReference type="EMBL" id="LT558118">
    <property type="protein sequence ID" value="SAM68692.1"/>
    <property type="molecule type" value="Genomic_DNA"/>
</dbReference>
<feature type="region of interest" description="Disordered" evidence="1">
    <location>
        <begin position="1"/>
        <end position="126"/>
    </location>
</feature>
<dbReference type="Proteomes" id="UP000179920">
    <property type="component" value="Chromosome II"/>
</dbReference>
<gene>
    <name evidence="4" type="ORF">UBRO2_01729</name>
    <name evidence="3" type="ORF">UBRO_00750</name>
</gene>
<sequence length="551" mass="57904">MDDDDVDFFTRRPLPSKSKAKDKPKALAKSTNGINDKAGEGSGRNGTQTPSSSATVSAPSALASSSVAAQAIGDSDDDNEDVVGNDDEDDEDTDTLMYSSDVDVSSDDSDTAAKRRAKRRKKKHTKILPAWASQGVFRRLSQEPSFSLSTDVFHDAQSVLPSASKGNGATASADTTDGNGAPNSSATGGPNANGRRERGVSLTPPPPPSPEKLSKACDLVSRVMGSKIPAPSTTAPTANGSSSTATAPALRRSTRSSATLGVGNGTASSSVLSPGSSRRGAGVVDDDDDDVDGLNQISWDPDLARLMRGQNAKHIREQAKREQQERDAKRKQRELECIRQQPSSNPGPSERQAQFSRTQSAPQARSGAIRIAEDGNDTDDSVEFVARPTKPNTSPRRTRSSTAAGNAASQSQATSKNGKDAAIVIDDSDDDGAPASKTNGNHPSTSQVVDGDDDDDDAGDIGTSGAADQETLDLTLQSKLGPMQVTVTPTTKLLTITTHFHTKQLVPANLGDKIKPDQIKVMFDGFAFKPTQTVADMDVEDGDQVELSWPS</sequence>
<accession>A0A1K0GXC7</accession>
<feature type="compositionally biased region" description="Polar residues" evidence="1">
    <location>
        <begin position="340"/>
        <end position="363"/>
    </location>
</feature>
<feature type="region of interest" description="Disordered" evidence="1">
    <location>
        <begin position="159"/>
        <end position="466"/>
    </location>
</feature>
<dbReference type="AlphaFoldDB" id="A0A1K0GXC7"/>
<proteinExistence type="predicted"/>
<evidence type="ECO:0000313" key="4">
    <source>
        <dbReference type="EMBL" id="SYW77106.1"/>
    </source>
</evidence>
<feature type="domain" description="Ubiquitin-like" evidence="2">
    <location>
        <begin position="472"/>
        <end position="547"/>
    </location>
</feature>
<keyword evidence="6" id="KW-1185">Reference proteome</keyword>
<dbReference type="PROSITE" id="PS50053">
    <property type="entry name" value="UBIQUITIN_2"/>
    <property type="match status" value="1"/>
</dbReference>
<dbReference type="Gene3D" id="3.10.20.90">
    <property type="entry name" value="Phosphatidylinositol 3-kinase Catalytic Subunit, Chain A, domain 1"/>
    <property type="match status" value="1"/>
</dbReference>